<protein>
    <submittedName>
        <fullName evidence="1">Uncharacterized protein</fullName>
    </submittedName>
</protein>
<proteinExistence type="predicted"/>
<reference evidence="1 2" key="1">
    <citation type="submission" date="2016-03" db="EMBL/GenBank/DDBJ databases">
        <title>Cyphomyrmex costatus WGS genome.</title>
        <authorList>
            <person name="Nygaard S."/>
            <person name="Hu H."/>
            <person name="Boomsma J."/>
            <person name="Zhang G."/>
        </authorList>
    </citation>
    <scope>NUCLEOTIDE SEQUENCE [LARGE SCALE GENOMIC DNA]</scope>
    <source>
        <strain evidence="1">MS0001</strain>
        <tissue evidence="1">Whole body</tissue>
    </source>
</reference>
<sequence>MLQAYKQPIIQPGQYTNDEALSLIVDGQLKKSQYNMIRAASNDKGINLYPTYGHNIIEAKKRCYPDNIQVTELEATVNLQSLLDHTVSRLLLTVETEHIPHKCIVFYKWGFDGSSGHSEYKQIFKCTEGSDSTVVTTTMVPIRIIADDESRAIIWQNPVPSSTRLEILFIII</sequence>
<evidence type="ECO:0000313" key="1">
    <source>
        <dbReference type="EMBL" id="KYM93993.1"/>
    </source>
</evidence>
<keyword evidence="2" id="KW-1185">Reference proteome</keyword>
<name>A0A151I7A3_9HYME</name>
<dbReference type="Proteomes" id="UP000078542">
    <property type="component" value="Unassembled WGS sequence"/>
</dbReference>
<dbReference type="STRING" id="456900.A0A151I7A3"/>
<gene>
    <name evidence="1" type="ORF">ALC62_15402</name>
</gene>
<dbReference type="EMBL" id="KQ978434">
    <property type="protein sequence ID" value="KYM93993.1"/>
    <property type="molecule type" value="Genomic_DNA"/>
</dbReference>
<organism evidence="1 2">
    <name type="scientific">Cyphomyrmex costatus</name>
    <dbReference type="NCBI Taxonomy" id="456900"/>
    <lineage>
        <taxon>Eukaryota</taxon>
        <taxon>Metazoa</taxon>
        <taxon>Ecdysozoa</taxon>
        <taxon>Arthropoda</taxon>
        <taxon>Hexapoda</taxon>
        <taxon>Insecta</taxon>
        <taxon>Pterygota</taxon>
        <taxon>Neoptera</taxon>
        <taxon>Endopterygota</taxon>
        <taxon>Hymenoptera</taxon>
        <taxon>Apocrita</taxon>
        <taxon>Aculeata</taxon>
        <taxon>Formicoidea</taxon>
        <taxon>Formicidae</taxon>
        <taxon>Myrmicinae</taxon>
        <taxon>Cyphomyrmex</taxon>
    </lineage>
</organism>
<evidence type="ECO:0000313" key="2">
    <source>
        <dbReference type="Proteomes" id="UP000078542"/>
    </source>
</evidence>
<dbReference type="AlphaFoldDB" id="A0A151I7A3"/>
<accession>A0A151I7A3</accession>